<accession>A0A395LK94</accession>
<dbReference type="OrthoDB" id="9799612at2"/>
<dbReference type="Pfam" id="PF00561">
    <property type="entry name" value="Abhydrolase_1"/>
    <property type="match status" value="1"/>
</dbReference>
<evidence type="ECO:0000313" key="2">
    <source>
        <dbReference type="EMBL" id="RDS77221.1"/>
    </source>
</evidence>
<dbReference type="PRINTS" id="PR00111">
    <property type="entry name" value="ABHYDROLASE"/>
</dbReference>
<keyword evidence="2" id="KW-0378">Hydrolase</keyword>
<dbReference type="Gene3D" id="3.40.50.1820">
    <property type="entry name" value="alpha/beta hydrolase"/>
    <property type="match status" value="1"/>
</dbReference>
<sequence>MSEPLNWERDGRHWPHREASRFVESGGIRWHVQEIGDGPSILLLHGTGASSHSWRDVMPALADRYRLVAPDLPGHAFTGGMRDAQMTLPGMAEAVMQLVETMDIAPHAIIGHSAGAAIALRMAQERFPETPIIGLNPALAPFPWPATQVFPAMARLLALNPFVPKVFSGIARIAGDADGFLTRSTGSRIDRAGARCYATLMGNSRHARGALAMMANWDLEPLARALPEIANPVLLIHSDRDEAIPLDSVEKAARQLPDARLEVLPGLGHLAHEERPDLVAELIATFLAERES</sequence>
<dbReference type="PANTHER" id="PTHR43689">
    <property type="entry name" value="HYDROLASE"/>
    <property type="match status" value="1"/>
</dbReference>
<comment type="caution">
    <text evidence="2">The sequence shown here is derived from an EMBL/GenBank/DDBJ whole genome shotgun (WGS) entry which is preliminary data.</text>
</comment>
<dbReference type="SUPFAM" id="SSF53474">
    <property type="entry name" value="alpha/beta-Hydrolases"/>
    <property type="match status" value="1"/>
</dbReference>
<keyword evidence="3" id="KW-1185">Reference proteome</keyword>
<evidence type="ECO:0000259" key="1">
    <source>
        <dbReference type="Pfam" id="PF00561"/>
    </source>
</evidence>
<dbReference type="InterPro" id="IPR029058">
    <property type="entry name" value="AB_hydrolase_fold"/>
</dbReference>
<dbReference type="InterPro" id="IPR000639">
    <property type="entry name" value="Epox_hydrolase-like"/>
</dbReference>
<proteinExistence type="predicted"/>
<dbReference type="Proteomes" id="UP000254101">
    <property type="component" value="Unassembled WGS sequence"/>
</dbReference>
<dbReference type="EMBL" id="QRBB01000001">
    <property type="protein sequence ID" value="RDS77221.1"/>
    <property type="molecule type" value="Genomic_DNA"/>
</dbReference>
<dbReference type="GO" id="GO:0016787">
    <property type="term" value="F:hydrolase activity"/>
    <property type="evidence" value="ECO:0007669"/>
    <property type="project" value="UniProtKB-KW"/>
</dbReference>
<dbReference type="PANTHER" id="PTHR43689:SF8">
    <property type="entry name" value="ALPHA_BETA-HYDROLASES SUPERFAMILY PROTEIN"/>
    <property type="match status" value="1"/>
</dbReference>
<dbReference type="RefSeq" id="WP_115491442.1">
    <property type="nucleotide sequence ID" value="NZ_JACHWW010000001.1"/>
</dbReference>
<dbReference type="InterPro" id="IPR000073">
    <property type="entry name" value="AB_hydrolase_1"/>
</dbReference>
<dbReference type="AlphaFoldDB" id="A0A395LK94"/>
<organism evidence="2 3">
    <name type="scientific">Alteriqipengyuania lutimaris</name>
    <dbReference type="NCBI Taxonomy" id="1538146"/>
    <lineage>
        <taxon>Bacteria</taxon>
        <taxon>Pseudomonadati</taxon>
        <taxon>Pseudomonadota</taxon>
        <taxon>Alphaproteobacteria</taxon>
        <taxon>Sphingomonadales</taxon>
        <taxon>Erythrobacteraceae</taxon>
        <taxon>Alteriqipengyuania</taxon>
    </lineage>
</organism>
<gene>
    <name evidence="2" type="ORF">DL238_06060</name>
</gene>
<dbReference type="NCBIfam" id="TIGR03056">
    <property type="entry name" value="bchO_mg_che_rel"/>
    <property type="match status" value="1"/>
</dbReference>
<protein>
    <submittedName>
        <fullName evidence="2">Alpha/beta fold hydrolase</fullName>
    </submittedName>
</protein>
<name>A0A395LK94_9SPHN</name>
<evidence type="ECO:0000313" key="3">
    <source>
        <dbReference type="Proteomes" id="UP000254101"/>
    </source>
</evidence>
<feature type="domain" description="AB hydrolase-1" evidence="1">
    <location>
        <begin position="39"/>
        <end position="276"/>
    </location>
</feature>
<dbReference type="PRINTS" id="PR00412">
    <property type="entry name" value="EPOXHYDRLASE"/>
</dbReference>
<dbReference type="InterPro" id="IPR017497">
    <property type="entry name" value="BchO"/>
</dbReference>
<reference evidence="2 3" key="1">
    <citation type="submission" date="2018-07" db="EMBL/GenBank/DDBJ databases">
        <title>Erythrobacter nanhaiensis sp. nov., a novel member of the genus Erythrobacter isolated from the South China Sea.</title>
        <authorList>
            <person name="Chen X."/>
            <person name="Liu J."/>
        </authorList>
    </citation>
    <scope>NUCLEOTIDE SEQUENCE [LARGE SCALE GENOMIC DNA]</scope>
    <source>
        <strain evidence="2 3">S-5</strain>
    </source>
</reference>